<proteinExistence type="predicted"/>
<evidence type="ECO:0000259" key="1">
    <source>
        <dbReference type="PROSITE" id="PS50943"/>
    </source>
</evidence>
<dbReference type="Gene3D" id="1.10.260.40">
    <property type="entry name" value="lambda repressor-like DNA-binding domains"/>
    <property type="match status" value="1"/>
</dbReference>
<feature type="domain" description="HTH cro/C1-type" evidence="1">
    <location>
        <begin position="5"/>
        <end position="59"/>
    </location>
</feature>
<dbReference type="Pfam" id="PF01381">
    <property type="entry name" value="HTH_3"/>
    <property type="match status" value="1"/>
</dbReference>
<accession>R6X058</accession>
<name>R6X058_9FIRM</name>
<dbReference type="RefSeq" id="WP_021719175.1">
    <property type="nucleotide sequence ID" value="NZ_FR892743.1"/>
</dbReference>
<dbReference type="SMART" id="SM00530">
    <property type="entry name" value="HTH_XRE"/>
    <property type="match status" value="1"/>
</dbReference>
<dbReference type="CDD" id="cd00093">
    <property type="entry name" value="HTH_XRE"/>
    <property type="match status" value="1"/>
</dbReference>
<gene>
    <name evidence="2" type="ORF">BN587_00048</name>
</gene>
<dbReference type="InterPro" id="IPR010982">
    <property type="entry name" value="Lambda_DNA-bd_dom_sf"/>
</dbReference>
<dbReference type="HOGENOM" id="CLU_1946773_0_0_9"/>
<protein>
    <submittedName>
        <fullName evidence="2">DNA-binding helix-turn-helix protein</fullName>
    </submittedName>
</protein>
<sequence>MYEKLALLLKQHGISASKLAKETGISAPSLTYWKQGKYTPQAKTIQAIANYFNVPVAYFYDDTEYALGITEQQAHDLGIDTEAVKQQLNAQLLDEQAIEIAKQIQKLDDTQKMAIEQIIKGLLQGKGKA</sequence>
<reference evidence="2" key="1">
    <citation type="submission" date="2012-11" db="EMBL/GenBank/DDBJ databases">
        <title>Dependencies among metagenomic species, viruses, plasmids and units of genetic variation.</title>
        <authorList>
            <person name="Nielsen H.B."/>
            <person name="Almeida M."/>
            <person name="Juncker A.S."/>
            <person name="Rasmussen S."/>
            <person name="Li J."/>
            <person name="Sunagawa S."/>
            <person name="Plichta D."/>
            <person name="Gautier L."/>
            <person name="Le Chatelier E."/>
            <person name="Peletier E."/>
            <person name="Bonde I."/>
            <person name="Nielsen T."/>
            <person name="Manichanh C."/>
            <person name="Arumugam M."/>
            <person name="Batto J."/>
            <person name="Santos M.B.Q.D."/>
            <person name="Blom N."/>
            <person name="Borruel N."/>
            <person name="Burgdorf K.S."/>
            <person name="Boumezbeur F."/>
            <person name="Casellas F."/>
            <person name="Dore J."/>
            <person name="Guarner F."/>
            <person name="Hansen T."/>
            <person name="Hildebrand F."/>
            <person name="Kaas R.S."/>
            <person name="Kennedy S."/>
            <person name="Kristiansen K."/>
            <person name="Kultima J.R."/>
            <person name="Leonard P."/>
            <person name="Levenez F."/>
            <person name="Lund O."/>
            <person name="Moumen B."/>
            <person name="Le Paslier D."/>
            <person name="Pons N."/>
            <person name="Pedersen O."/>
            <person name="Prifti E."/>
            <person name="Qin J."/>
            <person name="Raes J."/>
            <person name="Tap J."/>
            <person name="Tims S."/>
            <person name="Ussery D.W."/>
            <person name="Yamada T."/>
            <person name="MetaHit consortium"/>
            <person name="Renault P."/>
            <person name="Sicheritz-Ponten T."/>
            <person name="Bork P."/>
            <person name="Wang J."/>
            <person name="Brunak S."/>
            <person name="Ehrlich S.D."/>
        </authorList>
    </citation>
    <scope>NUCLEOTIDE SEQUENCE [LARGE SCALE GENOMIC DNA]</scope>
</reference>
<dbReference type="GO" id="GO:0003677">
    <property type="term" value="F:DNA binding"/>
    <property type="evidence" value="ECO:0007669"/>
    <property type="project" value="UniProtKB-KW"/>
</dbReference>
<organism evidence="2">
    <name type="scientific">Phascolarctobacterium succinatutens CAG:287</name>
    <dbReference type="NCBI Taxonomy" id="1263101"/>
    <lineage>
        <taxon>Bacteria</taxon>
        <taxon>Bacillati</taxon>
        <taxon>Bacillota</taxon>
        <taxon>Negativicutes</taxon>
        <taxon>Acidaminococcales</taxon>
        <taxon>Acidaminococcaceae</taxon>
        <taxon>Phascolarctobacterium</taxon>
    </lineage>
</organism>
<keyword evidence="2" id="KW-0238">DNA-binding</keyword>
<evidence type="ECO:0000313" key="2">
    <source>
        <dbReference type="EMBL" id="CDD09681.1"/>
    </source>
</evidence>
<comment type="caution">
    <text evidence="2">The sequence shown here is derived from an EMBL/GenBank/DDBJ whole genome shotgun (WGS) entry which is preliminary data.</text>
</comment>
<dbReference type="SUPFAM" id="SSF47413">
    <property type="entry name" value="lambda repressor-like DNA-binding domains"/>
    <property type="match status" value="1"/>
</dbReference>
<dbReference type="EMBL" id="CBGL010000013">
    <property type="protein sequence ID" value="CDD09681.1"/>
    <property type="molecule type" value="Genomic_DNA"/>
</dbReference>
<dbReference type="Proteomes" id="UP000014937">
    <property type="component" value="Unassembled WGS sequence"/>
</dbReference>
<dbReference type="PROSITE" id="PS50943">
    <property type="entry name" value="HTH_CROC1"/>
    <property type="match status" value="1"/>
</dbReference>
<dbReference type="InterPro" id="IPR001387">
    <property type="entry name" value="Cro/C1-type_HTH"/>
</dbReference>
<dbReference type="AlphaFoldDB" id="R6X058"/>